<dbReference type="EMBL" id="CP097510">
    <property type="protein sequence ID" value="URE35155.1"/>
    <property type="molecule type" value="Genomic_DNA"/>
</dbReference>
<evidence type="ECO:0000313" key="2">
    <source>
        <dbReference type="EMBL" id="URE35155.1"/>
    </source>
</evidence>
<gene>
    <name evidence="2" type="ORF">MUK42_16080</name>
</gene>
<feature type="region of interest" description="Disordered" evidence="1">
    <location>
        <begin position="31"/>
        <end position="75"/>
    </location>
</feature>
<dbReference type="AlphaFoldDB" id="A0A9E7HL46"/>
<reference evidence="2" key="1">
    <citation type="submission" date="2022-05" db="EMBL/GenBank/DDBJ databases">
        <title>The Musa troglodytarum L. genome provides insights into the mechanism of non-climacteric behaviour and enrichment of carotenoids.</title>
        <authorList>
            <person name="Wang J."/>
        </authorList>
    </citation>
    <scope>NUCLEOTIDE SEQUENCE</scope>
    <source>
        <tissue evidence="2">Leaf</tissue>
    </source>
</reference>
<organism evidence="2 3">
    <name type="scientific">Musa troglodytarum</name>
    <name type="common">fe'i banana</name>
    <dbReference type="NCBI Taxonomy" id="320322"/>
    <lineage>
        <taxon>Eukaryota</taxon>
        <taxon>Viridiplantae</taxon>
        <taxon>Streptophyta</taxon>
        <taxon>Embryophyta</taxon>
        <taxon>Tracheophyta</taxon>
        <taxon>Spermatophyta</taxon>
        <taxon>Magnoliopsida</taxon>
        <taxon>Liliopsida</taxon>
        <taxon>Zingiberales</taxon>
        <taxon>Musaceae</taxon>
        <taxon>Musa</taxon>
    </lineage>
</organism>
<evidence type="ECO:0000256" key="1">
    <source>
        <dbReference type="SAM" id="MobiDB-lite"/>
    </source>
</evidence>
<protein>
    <submittedName>
        <fullName evidence="2">Uncharacterized protein</fullName>
    </submittedName>
</protein>
<keyword evidence="3" id="KW-1185">Reference proteome</keyword>
<sequence length="197" mass="20724">MTGAPPMVGGAITDIALEAVDLTAAAPGVIEAEPQEDPLQCVPIGYRPSLDSSDELEDVPAEGESGGFDGGGRAAELAEEEADEVSHILRDRKLCQWEDVKQGGEVDNLLVELGSEALSPEEVEGAAAAGAVVKECLDTVEDKKHLAKAERSRARHSKVAASSVPKELEEKRKLFEVAGDGGEVGTDAERGVPRWGR</sequence>
<accession>A0A9E7HL46</accession>
<proteinExistence type="predicted"/>
<evidence type="ECO:0000313" key="3">
    <source>
        <dbReference type="Proteomes" id="UP001055439"/>
    </source>
</evidence>
<feature type="compositionally biased region" description="Acidic residues" evidence="1">
    <location>
        <begin position="52"/>
        <end position="61"/>
    </location>
</feature>
<dbReference type="Proteomes" id="UP001055439">
    <property type="component" value="Chromosome 8"/>
</dbReference>
<name>A0A9E7HL46_9LILI</name>
<feature type="compositionally biased region" description="Gly residues" evidence="1">
    <location>
        <begin position="64"/>
        <end position="73"/>
    </location>
</feature>
<feature type="region of interest" description="Disordered" evidence="1">
    <location>
        <begin position="146"/>
        <end position="166"/>
    </location>
</feature>